<gene>
    <name evidence="3" type="ORF">SS50377_18645</name>
    <name evidence="4" type="ORF">SS50377_25308</name>
</gene>
<evidence type="ECO:0000259" key="1">
    <source>
        <dbReference type="Pfam" id="PF22600"/>
    </source>
</evidence>
<reference evidence="4" key="2">
    <citation type="submission" date="2020-12" db="EMBL/GenBank/DDBJ databases">
        <title>New Spironucleus salmonicida genome in near-complete chromosomes.</title>
        <authorList>
            <person name="Xu F."/>
            <person name="Kurt Z."/>
            <person name="Jimenez-Gonzalez A."/>
            <person name="Astvaldsson A."/>
            <person name="Andersson J.O."/>
            <person name="Svard S.G."/>
        </authorList>
    </citation>
    <scope>NUCLEOTIDE SEQUENCE</scope>
    <source>
        <strain evidence="4">ATCC 50377</strain>
    </source>
</reference>
<dbReference type="Gene3D" id="3.30.460.10">
    <property type="entry name" value="Beta Polymerase, domain 2"/>
    <property type="match status" value="1"/>
</dbReference>
<dbReference type="PANTHER" id="PTHR45979">
    <property type="entry name" value="PAP/OAS1 SUBSTRATE-BINDING DOMAIN SUPERFAMILY"/>
    <property type="match status" value="1"/>
</dbReference>
<dbReference type="InterPro" id="IPR058920">
    <property type="entry name" value="PAP-OAS1-bd-rel"/>
</dbReference>
<dbReference type="InterPro" id="IPR043519">
    <property type="entry name" value="NT_sf"/>
</dbReference>
<reference evidence="3 4" key="1">
    <citation type="journal article" date="2014" name="PLoS Genet.">
        <title>The Genome of Spironucleus salmonicida Highlights a Fish Pathogen Adapted to Fluctuating Environments.</title>
        <authorList>
            <person name="Xu F."/>
            <person name="Jerlstrom-Hultqvist J."/>
            <person name="Einarsson E."/>
            <person name="Astvaldsson A."/>
            <person name="Svard S.G."/>
            <person name="Andersson J.O."/>
        </authorList>
    </citation>
    <scope>NUCLEOTIDE SEQUENCE</scope>
    <source>
        <strain evidence="4">ATCC 50377</strain>
    </source>
</reference>
<dbReference type="Pfam" id="PF22600">
    <property type="entry name" value="MTPAP-like_central"/>
    <property type="match status" value="1"/>
</dbReference>
<dbReference type="CDD" id="cd05402">
    <property type="entry name" value="NT_PAP_TUTase"/>
    <property type="match status" value="1"/>
</dbReference>
<dbReference type="InterPro" id="IPR054708">
    <property type="entry name" value="MTPAP-like_central"/>
</dbReference>
<sequence>MQKSDANMVYIKSVQNLQYITERIDDLISIVGPSTKVQCTRQTLFQELASLITKELPTAVILPYGSFQSHCYLFNSDIDFCCWNKDEEEQVTARRVLKVLSGIELQNLVHIDAEVPVIKFTYQDVGFDISFTQPAGVLTAYFLELIDNYIGKNHLLKRSLVFIQCYCINELHILGSHNFMLSSYGLRTLVIFILLHQSQITTPLQALYAFLAYFSSFDFSQNLITIFGAVPREDFESCDTAQSFFDKQVSQFVHKKFNDKELQLAKEIKHLIALRVASDGNILEQKGLKNCLQNYKKSDQNRQEYSAQCQEFFQYLDEKIILQDENISNTQFLQALSKTLDEFVRSALLIKFFQDQKPPFQFRSVNIADPLLPSNNIGKTVSESSMKRMKRVFQLGYYNIQRLIKLTLDGQNSVADCVAEFDLNFVHTLSICNLEMLARHADNDCEVLQGNKMELQNASISVVYQGLGMTVHMDGSE</sequence>
<name>V6LDQ3_9EUKA</name>
<dbReference type="PANTHER" id="PTHR45979:SF30">
    <property type="entry name" value="NUCLEOTIDYLTRANSFERASE"/>
    <property type="match status" value="1"/>
</dbReference>
<dbReference type="Gene3D" id="1.10.1410.10">
    <property type="match status" value="1"/>
</dbReference>
<feature type="domain" description="Poly(A) RNA polymerase mitochondrial-like central palm" evidence="1">
    <location>
        <begin position="20"/>
        <end position="144"/>
    </location>
</feature>
<keyword evidence="5" id="KW-1185">Reference proteome</keyword>
<dbReference type="OrthoDB" id="273917at2759"/>
<feature type="domain" description="PAP/OAS1 substrate-binding-related" evidence="2">
    <location>
        <begin position="150"/>
        <end position="242"/>
    </location>
</feature>
<evidence type="ECO:0000313" key="3">
    <source>
        <dbReference type="EMBL" id="EST41811.1"/>
    </source>
</evidence>
<dbReference type="Proteomes" id="UP000018208">
    <property type="component" value="Unassembled WGS sequence"/>
</dbReference>
<accession>V6LDQ3</accession>
<dbReference type="EMBL" id="AUWU02000005">
    <property type="protein sequence ID" value="KAH0573188.1"/>
    <property type="molecule type" value="Genomic_DNA"/>
</dbReference>
<feature type="domain" description="PAP/OAS1 substrate-binding-related" evidence="2">
    <location>
        <begin position="291"/>
        <end position="408"/>
    </location>
</feature>
<evidence type="ECO:0000259" key="2">
    <source>
        <dbReference type="Pfam" id="PF26180"/>
    </source>
</evidence>
<organism evidence="3">
    <name type="scientific">Spironucleus salmonicida</name>
    <dbReference type="NCBI Taxonomy" id="348837"/>
    <lineage>
        <taxon>Eukaryota</taxon>
        <taxon>Metamonada</taxon>
        <taxon>Diplomonadida</taxon>
        <taxon>Hexamitidae</taxon>
        <taxon>Hexamitinae</taxon>
        <taxon>Spironucleus</taxon>
    </lineage>
</organism>
<proteinExistence type="predicted"/>
<dbReference type="SUPFAM" id="SSF81631">
    <property type="entry name" value="PAP/OAS1 substrate-binding domain"/>
    <property type="match status" value="1"/>
</dbReference>
<dbReference type="VEuPathDB" id="GiardiaDB:SS50377_25308"/>
<evidence type="ECO:0000313" key="4">
    <source>
        <dbReference type="EMBL" id="KAH0573188.1"/>
    </source>
</evidence>
<dbReference type="InterPro" id="IPR058921">
    <property type="entry name" value="PAP/OAS1-rel"/>
</dbReference>
<dbReference type="SUPFAM" id="SSF81301">
    <property type="entry name" value="Nucleotidyltransferase"/>
    <property type="match status" value="1"/>
</dbReference>
<dbReference type="AlphaFoldDB" id="V6LDQ3"/>
<evidence type="ECO:0000313" key="5">
    <source>
        <dbReference type="Proteomes" id="UP000018208"/>
    </source>
</evidence>
<dbReference type="EMBL" id="KI546167">
    <property type="protein sequence ID" value="EST41811.1"/>
    <property type="molecule type" value="Genomic_DNA"/>
</dbReference>
<protein>
    <submittedName>
        <fullName evidence="4">NT_PAP_TUTase domain-containing protein</fullName>
    </submittedName>
</protein>
<dbReference type="Pfam" id="PF26180">
    <property type="entry name" value="PAP-OAS1"/>
    <property type="match status" value="2"/>
</dbReference>